<feature type="transmembrane region" description="Helical" evidence="1">
    <location>
        <begin position="16"/>
        <end position="39"/>
    </location>
</feature>
<evidence type="ECO:0000313" key="2">
    <source>
        <dbReference type="EMBL" id="MSU08138.1"/>
    </source>
</evidence>
<feature type="transmembrane region" description="Helical" evidence="1">
    <location>
        <begin position="51"/>
        <end position="72"/>
    </location>
</feature>
<keyword evidence="1" id="KW-1133">Transmembrane helix</keyword>
<dbReference type="RefSeq" id="WP_154406297.1">
    <property type="nucleotide sequence ID" value="NZ_JAQXJM010000123.1"/>
</dbReference>
<dbReference type="Pfam" id="PF05656">
    <property type="entry name" value="DUF805"/>
    <property type="match status" value="1"/>
</dbReference>
<dbReference type="GO" id="GO:0005886">
    <property type="term" value="C:plasma membrane"/>
    <property type="evidence" value="ECO:0007669"/>
    <property type="project" value="TreeGrafter"/>
</dbReference>
<dbReference type="InterPro" id="IPR008523">
    <property type="entry name" value="DUF805"/>
</dbReference>
<dbReference type="PANTHER" id="PTHR34980">
    <property type="entry name" value="INNER MEMBRANE PROTEIN-RELATED-RELATED"/>
    <property type="match status" value="1"/>
</dbReference>
<dbReference type="GeneID" id="96778052"/>
<evidence type="ECO:0000313" key="3">
    <source>
        <dbReference type="Proteomes" id="UP000433181"/>
    </source>
</evidence>
<keyword evidence="1" id="KW-0472">Membrane</keyword>
<protein>
    <submittedName>
        <fullName evidence="2">DUF805 domain-containing protein</fullName>
    </submittedName>
</protein>
<gene>
    <name evidence="2" type="ORF">FYJ84_03915</name>
</gene>
<keyword evidence="3" id="KW-1185">Reference proteome</keyword>
<dbReference type="EMBL" id="VUNR01000005">
    <property type="protein sequence ID" value="MSU08138.1"/>
    <property type="molecule type" value="Genomic_DNA"/>
</dbReference>
<feature type="transmembrane region" description="Helical" evidence="1">
    <location>
        <begin position="107"/>
        <end position="124"/>
    </location>
</feature>
<reference evidence="2 3" key="1">
    <citation type="submission" date="2019-08" db="EMBL/GenBank/DDBJ databases">
        <title>In-depth cultivation of the pig gut microbiome towards novel bacterial diversity and tailored functional studies.</title>
        <authorList>
            <person name="Wylensek D."/>
            <person name="Hitch T.C.A."/>
            <person name="Clavel T."/>
        </authorList>
    </citation>
    <scope>NUCLEOTIDE SEQUENCE [LARGE SCALE GENOMIC DNA]</scope>
    <source>
        <strain evidence="2 3">WCA-693-APC-5D-A</strain>
    </source>
</reference>
<sequence length="137" mass="14505">MLEKMIGGRLNRKKYIMYYLATIVAAVVVMMLFSAAMMATGQLETMETGGTMYIGGVLIGLFSNLVAVCLGIRRLHDLGKGGKWLLAVIVPAVLSFGVYFLDSSLVANLVSALDIAVVIALAVMKGNEGANEFGPAS</sequence>
<name>A0A6I2U9L3_9FIRM</name>
<organism evidence="2 3">
    <name type="scientific">Anaerovibrio slackiae</name>
    <dbReference type="NCBI Taxonomy" id="2652309"/>
    <lineage>
        <taxon>Bacteria</taxon>
        <taxon>Bacillati</taxon>
        <taxon>Bacillota</taxon>
        <taxon>Negativicutes</taxon>
        <taxon>Selenomonadales</taxon>
        <taxon>Selenomonadaceae</taxon>
        <taxon>Anaerovibrio</taxon>
    </lineage>
</organism>
<feature type="transmembrane region" description="Helical" evidence="1">
    <location>
        <begin position="84"/>
        <end position="101"/>
    </location>
</feature>
<keyword evidence="1" id="KW-0812">Transmembrane</keyword>
<accession>A0A6I2U9L3</accession>
<comment type="caution">
    <text evidence="2">The sequence shown here is derived from an EMBL/GenBank/DDBJ whole genome shotgun (WGS) entry which is preliminary data.</text>
</comment>
<evidence type="ECO:0000256" key="1">
    <source>
        <dbReference type="SAM" id="Phobius"/>
    </source>
</evidence>
<proteinExistence type="predicted"/>
<dbReference type="Proteomes" id="UP000433181">
    <property type="component" value="Unassembled WGS sequence"/>
</dbReference>
<dbReference type="AlphaFoldDB" id="A0A6I2U9L3"/>